<gene>
    <name evidence="1" type="ORF">ILEXP_LOCUS13247</name>
</gene>
<name>A0ABC8RQY1_9AQUA</name>
<keyword evidence="2" id="KW-1185">Reference proteome</keyword>
<dbReference type="EMBL" id="CAUOFW020001491">
    <property type="protein sequence ID" value="CAK9145434.1"/>
    <property type="molecule type" value="Genomic_DNA"/>
</dbReference>
<dbReference type="AlphaFoldDB" id="A0ABC8RQY1"/>
<reference evidence="1 2" key="1">
    <citation type="submission" date="2024-02" db="EMBL/GenBank/DDBJ databases">
        <authorList>
            <person name="Vignale AGUSTIN F."/>
            <person name="Sosa J E."/>
            <person name="Modenutti C."/>
        </authorList>
    </citation>
    <scope>NUCLEOTIDE SEQUENCE [LARGE SCALE GENOMIC DNA]</scope>
</reference>
<comment type="caution">
    <text evidence="1">The sequence shown here is derived from an EMBL/GenBank/DDBJ whole genome shotgun (WGS) entry which is preliminary data.</text>
</comment>
<evidence type="ECO:0000313" key="1">
    <source>
        <dbReference type="EMBL" id="CAK9145434.1"/>
    </source>
</evidence>
<protein>
    <submittedName>
        <fullName evidence="1">Uncharacterized protein</fullName>
    </submittedName>
</protein>
<dbReference type="Proteomes" id="UP001642360">
    <property type="component" value="Unassembled WGS sequence"/>
</dbReference>
<sequence>MESSMTMESLEHLGIPIEFRRSNWANFAIKDWRAAVPLEREFYCNFESYSEITMKLKTFVPKLDVVANELISPGAKWVDGRSSILQKEMDMKYKILNIFCVTSCY</sequence>
<organism evidence="1 2">
    <name type="scientific">Ilex paraguariensis</name>
    <name type="common">yerba mate</name>
    <dbReference type="NCBI Taxonomy" id="185542"/>
    <lineage>
        <taxon>Eukaryota</taxon>
        <taxon>Viridiplantae</taxon>
        <taxon>Streptophyta</taxon>
        <taxon>Embryophyta</taxon>
        <taxon>Tracheophyta</taxon>
        <taxon>Spermatophyta</taxon>
        <taxon>Magnoliopsida</taxon>
        <taxon>eudicotyledons</taxon>
        <taxon>Gunneridae</taxon>
        <taxon>Pentapetalae</taxon>
        <taxon>asterids</taxon>
        <taxon>campanulids</taxon>
        <taxon>Aquifoliales</taxon>
        <taxon>Aquifoliaceae</taxon>
        <taxon>Ilex</taxon>
    </lineage>
</organism>
<evidence type="ECO:0000313" key="2">
    <source>
        <dbReference type="Proteomes" id="UP001642360"/>
    </source>
</evidence>
<accession>A0ABC8RQY1</accession>
<proteinExistence type="predicted"/>